<feature type="compositionally biased region" description="Basic residues" evidence="1">
    <location>
        <begin position="1"/>
        <end position="20"/>
    </location>
</feature>
<accession>A0AAX4PBQ1</accession>
<feature type="compositionally biased region" description="Basic and acidic residues" evidence="1">
    <location>
        <begin position="99"/>
        <end position="108"/>
    </location>
</feature>
<organism evidence="2 3">
    <name type="scientific">Chloropicon roscoffensis</name>
    <dbReference type="NCBI Taxonomy" id="1461544"/>
    <lineage>
        <taxon>Eukaryota</taxon>
        <taxon>Viridiplantae</taxon>
        <taxon>Chlorophyta</taxon>
        <taxon>Chloropicophyceae</taxon>
        <taxon>Chloropicales</taxon>
        <taxon>Chloropicaceae</taxon>
        <taxon>Chloropicon</taxon>
    </lineage>
</organism>
<evidence type="ECO:0008006" key="4">
    <source>
        <dbReference type="Google" id="ProtNLM"/>
    </source>
</evidence>
<dbReference type="EMBL" id="CP151507">
    <property type="protein sequence ID" value="WZN63328.1"/>
    <property type="molecule type" value="Genomic_DNA"/>
</dbReference>
<gene>
    <name evidence="2" type="ORF">HKI87_07g48760</name>
</gene>
<protein>
    <recommendedName>
        <fullName evidence="4">Coiled-coil domain-containing protein 52</fullName>
    </recommendedName>
</protein>
<dbReference type="AlphaFoldDB" id="A0AAX4PBQ1"/>
<feature type="region of interest" description="Disordered" evidence="1">
    <location>
        <begin position="70"/>
        <end position="114"/>
    </location>
</feature>
<proteinExistence type="predicted"/>
<dbReference type="Proteomes" id="UP001472866">
    <property type="component" value="Chromosome 07"/>
</dbReference>
<evidence type="ECO:0000313" key="3">
    <source>
        <dbReference type="Proteomes" id="UP001472866"/>
    </source>
</evidence>
<feature type="compositionally biased region" description="Basic and acidic residues" evidence="1">
    <location>
        <begin position="31"/>
        <end position="47"/>
    </location>
</feature>
<keyword evidence="3" id="KW-1185">Reference proteome</keyword>
<reference evidence="2 3" key="1">
    <citation type="submission" date="2024-03" db="EMBL/GenBank/DDBJ databases">
        <title>Complete genome sequence of the green alga Chloropicon roscoffensis RCC1871.</title>
        <authorList>
            <person name="Lemieux C."/>
            <person name="Pombert J.-F."/>
            <person name="Otis C."/>
            <person name="Turmel M."/>
        </authorList>
    </citation>
    <scope>NUCLEOTIDE SEQUENCE [LARGE SCALE GENOMIC DNA]</scope>
    <source>
        <strain evidence="2 3">RCC1871</strain>
    </source>
</reference>
<feature type="compositionally biased region" description="Polar residues" evidence="1">
    <location>
        <begin position="248"/>
        <end position="261"/>
    </location>
</feature>
<evidence type="ECO:0000256" key="1">
    <source>
        <dbReference type="SAM" id="MobiDB-lite"/>
    </source>
</evidence>
<sequence>MVSTRKKKSAPPAMRRRRPKPAWDPNVQDHSQYKLSKEEQSRRKDLYTSRNQLPGVERLRELCEKYEGPAAGEVENAREEPPEDLAAGGVAEAHEEEEAAHSSEREASTSRLGNVETFDELAQHADKYGKLDPHEIMFEYRTSNRAQKIVDNIQQIIDINISRIDTMMSQMDVGTIKKEVEGIKSDVDDMKETQLVLRDEIKSMRKEFGDMMSNLQRNFQSLLTDKYNPRTQFSARQLDSAPYPPASEAQNALSFSDSRSPLPSVPIRVRRTPQQPSLYVDGDDDDIELPLYSNMMESLANRPTQ</sequence>
<evidence type="ECO:0000313" key="2">
    <source>
        <dbReference type="EMBL" id="WZN63328.1"/>
    </source>
</evidence>
<name>A0AAX4PBQ1_9CHLO</name>
<feature type="region of interest" description="Disordered" evidence="1">
    <location>
        <begin position="238"/>
        <end position="285"/>
    </location>
</feature>
<feature type="region of interest" description="Disordered" evidence="1">
    <location>
        <begin position="1"/>
        <end position="54"/>
    </location>
</feature>